<name>W1F840_ECOLX</name>
<reference evidence="1 2" key="1">
    <citation type="submission" date="2013-10" db="EMBL/GenBank/DDBJ databases">
        <title>Antibiotic resistance diversity of beta-lactamase producers in the General Hospital Vienna.</title>
        <authorList>
            <person name="Barisic I."/>
            <person name="Mitteregger D."/>
            <person name="Hirschl A.M."/>
            <person name="Noehammer C."/>
            <person name="Wiesinger-Mayr H."/>
        </authorList>
    </citation>
    <scope>NUCLEOTIDE SEQUENCE [LARGE SCALE GENOMIC DNA]</scope>
    <source>
        <strain evidence="1 2">ISC7</strain>
    </source>
</reference>
<dbReference type="AlphaFoldDB" id="W1F840"/>
<sequence length="101" mass="11217">MKGVNPQQEQRLSALPSFVQGDAWRNFKAGEQQIIIGKGVADALKVKQGDWVSIMIPNSNPEHKLMQPKTCAFAHCRYFAVEWSTRSQFCHDPAGGCPTIS</sequence>
<dbReference type="InterPro" id="IPR051447">
    <property type="entry name" value="Lipoprotein-release_system"/>
</dbReference>
<accession>W1F840</accession>
<comment type="caution">
    <text evidence="1">The sequence shown here is derived from an EMBL/GenBank/DDBJ whole genome shotgun (WGS) entry which is preliminary data.</text>
</comment>
<keyword evidence="1" id="KW-0812">Transmembrane</keyword>
<keyword evidence="1" id="KW-0472">Membrane</keyword>
<organism evidence="1 2">
    <name type="scientific">Escherichia coli ISC7</name>
    <dbReference type="NCBI Taxonomy" id="1432555"/>
    <lineage>
        <taxon>Bacteria</taxon>
        <taxon>Pseudomonadati</taxon>
        <taxon>Pseudomonadota</taxon>
        <taxon>Gammaproteobacteria</taxon>
        <taxon>Enterobacterales</taxon>
        <taxon>Enterobacteriaceae</taxon>
        <taxon>Escherichia</taxon>
    </lineage>
</organism>
<protein>
    <submittedName>
        <fullName evidence="1">Lipoprotein releasing system transmembrane protein LolE</fullName>
    </submittedName>
</protein>
<dbReference type="PANTHER" id="PTHR30489:SF0">
    <property type="entry name" value="LIPOPROTEIN-RELEASING SYSTEM TRANSMEMBRANE PROTEIN LOLE"/>
    <property type="match status" value="1"/>
</dbReference>
<dbReference type="PANTHER" id="PTHR30489">
    <property type="entry name" value="LIPOPROTEIN-RELEASING SYSTEM TRANSMEMBRANE PROTEIN LOLE"/>
    <property type="match status" value="1"/>
</dbReference>
<evidence type="ECO:0000313" key="1">
    <source>
        <dbReference type="EMBL" id="CDL30539.1"/>
    </source>
</evidence>
<dbReference type="GO" id="GO:0044874">
    <property type="term" value="P:lipoprotein localization to outer membrane"/>
    <property type="evidence" value="ECO:0007669"/>
    <property type="project" value="TreeGrafter"/>
</dbReference>
<keyword evidence="1" id="KW-0449">Lipoprotein</keyword>
<dbReference type="Proteomes" id="UP000019199">
    <property type="component" value="Unassembled WGS sequence"/>
</dbReference>
<dbReference type="EMBL" id="CBWN010000193">
    <property type="protein sequence ID" value="CDL30539.1"/>
    <property type="molecule type" value="Genomic_DNA"/>
</dbReference>
<proteinExistence type="predicted"/>
<evidence type="ECO:0000313" key="2">
    <source>
        <dbReference type="Proteomes" id="UP000019199"/>
    </source>
</evidence>
<dbReference type="GO" id="GO:0098797">
    <property type="term" value="C:plasma membrane protein complex"/>
    <property type="evidence" value="ECO:0007669"/>
    <property type="project" value="TreeGrafter"/>
</dbReference>